<name>A0A5C6U9B7_9SPHN</name>
<dbReference type="InterPro" id="IPR006311">
    <property type="entry name" value="TAT_signal"/>
</dbReference>
<dbReference type="Proteomes" id="UP000321250">
    <property type="component" value="Unassembled WGS sequence"/>
</dbReference>
<keyword evidence="5" id="KW-0732">Signal</keyword>
<dbReference type="RefSeq" id="WP_147079041.1">
    <property type="nucleotide sequence ID" value="NZ_VOQR01000001.1"/>
</dbReference>
<gene>
    <name evidence="6" type="ORF">FSB78_00555</name>
</gene>
<dbReference type="InterPro" id="IPR006626">
    <property type="entry name" value="PbH1"/>
</dbReference>
<comment type="similarity">
    <text evidence="1 4">Belongs to the glycosyl hydrolase 28 family.</text>
</comment>
<comment type="caution">
    <text evidence="6">The sequence shown here is derived from an EMBL/GenBank/DDBJ whole genome shotgun (WGS) entry which is preliminary data.</text>
</comment>
<accession>A0A5C6U9B7</accession>
<dbReference type="InterPro" id="IPR051801">
    <property type="entry name" value="GH28_Enzymes"/>
</dbReference>
<feature type="signal peptide" evidence="5">
    <location>
        <begin position="1"/>
        <end position="31"/>
    </location>
</feature>
<dbReference type="AlphaFoldDB" id="A0A5C6U9B7"/>
<feature type="chain" id="PRO_5022972832" evidence="5">
    <location>
        <begin position="32"/>
        <end position="447"/>
    </location>
</feature>
<dbReference type="PROSITE" id="PS51318">
    <property type="entry name" value="TAT"/>
    <property type="match status" value="1"/>
</dbReference>
<dbReference type="PANTHER" id="PTHR31339">
    <property type="entry name" value="PECTIN LYASE-RELATED"/>
    <property type="match status" value="1"/>
</dbReference>
<dbReference type="OrthoDB" id="9795222at2"/>
<organism evidence="6 7">
    <name type="scientific">Sphingomonas ginsenosidivorax</name>
    <dbReference type="NCBI Taxonomy" id="862135"/>
    <lineage>
        <taxon>Bacteria</taxon>
        <taxon>Pseudomonadati</taxon>
        <taxon>Pseudomonadota</taxon>
        <taxon>Alphaproteobacteria</taxon>
        <taxon>Sphingomonadales</taxon>
        <taxon>Sphingomonadaceae</taxon>
        <taxon>Sphingomonas</taxon>
    </lineage>
</organism>
<evidence type="ECO:0000256" key="2">
    <source>
        <dbReference type="ARBA" id="ARBA00022801"/>
    </source>
</evidence>
<dbReference type="PANTHER" id="PTHR31339:SF9">
    <property type="entry name" value="PLASMIN AND FIBRONECTIN-BINDING PROTEIN A"/>
    <property type="match status" value="1"/>
</dbReference>
<dbReference type="InterPro" id="IPR011050">
    <property type="entry name" value="Pectin_lyase_fold/virulence"/>
</dbReference>
<dbReference type="InterPro" id="IPR000743">
    <property type="entry name" value="Glyco_hydro_28"/>
</dbReference>
<evidence type="ECO:0000256" key="1">
    <source>
        <dbReference type="ARBA" id="ARBA00008834"/>
    </source>
</evidence>
<dbReference type="Pfam" id="PF00295">
    <property type="entry name" value="Glyco_hydro_28"/>
    <property type="match status" value="1"/>
</dbReference>
<keyword evidence="7" id="KW-1185">Reference proteome</keyword>
<dbReference type="EMBL" id="VOQR01000001">
    <property type="protein sequence ID" value="TXC69617.1"/>
    <property type="molecule type" value="Genomic_DNA"/>
</dbReference>
<evidence type="ECO:0000256" key="3">
    <source>
        <dbReference type="ARBA" id="ARBA00023295"/>
    </source>
</evidence>
<evidence type="ECO:0000313" key="6">
    <source>
        <dbReference type="EMBL" id="TXC69617.1"/>
    </source>
</evidence>
<proteinExistence type="inferred from homology"/>
<dbReference type="SMART" id="SM00710">
    <property type="entry name" value="PbH1"/>
    <property type="match status" value="5"/>
</dbReference>
<dbReference type="GO" id="GO:0004650">
    <property type="term" value="F:polygalacturonase activity"/>
    <property type="evidence" value="ECO:0007669"/>
    <property type="project" value="InterPro"/>
</dbReference>
<dbReference type="GO" id="GO:0005975">
    <property type="term" value="P:carbohydrate metabolic process"/>
    <property type="evidence" value="ECO:0007669"/>
    <property type="project" value="InterPro"/>
</dbReference>
<evidence type="ECO:0000256" key="5">
    <source>
        <dbReference type="SAM" id="SignalP"/>
    </source>
</evidence>
<keyword evidence="2 4" id="KW-0378">Hydrolase</keyword>
<evidence type="ECO:0000313" key="7">
    <source>
        <dbReference type="Proteomes" id="UP000321250"/>
    </source>
</evidence>
<reference evidence="6 7" key="1">
    <citation type="journal article" date="2013" name="Antonie Van Leeuwenhoek">
        <title>Sphingomonas ginsenosidivorax sp. nov., with the ability to transform ginsenosides.</title>
        <authorList>
            <person name="Jin X.F."/>
            <person name="Kim J.K."/>
            <person name="Liu Q.M."/>
            <person name="Kang M.S."/>
            <person name="He D."/>
            <person name="Jin F.X."/>
            <person name="Kim S.C."/>
            <person name="Im W.T."/>
        </authorList>
    </citation>
    <scope>NUCLEOTIDE SEQUENCE [LARGE SCALE GENOMIC DNA]</scope>
    <source>
        <strain evidence="6 7">KHI67</strain>
    </source>
</reference>
<protein>
    <submittedName>
        <fullName evidence="6">Exopolygalacturonase</fullName>
    </submittedName>
</protein>
<dbReference type="Gene3D" id="2.160.20.10">
    <property type="entry name" value="Single-stranded right-handed beta-helix, Pectin lyase-like"/>
    <property type="match status" value="1"/>
</dbReference>
<keyword evidence="3 4" id="KW-0326">Glycosidase</keyword>
<dbReference type="InterPro" id="IPR012334">
    <property type="entry name" value="Pectin_lyas_fold"/>
</dbReference>
<sequence length="447" mass="47876">MSTPILTRRRFTAAMLAAPLVTAAARKPAQALITAFGARADGVTLNTRAIQATIDHLAAGGGGTVVVPSGVFVSGALFLKPGVHLRLDAGAVLRCSTEMENFPRRRTRIEGHFEASFTPALINADGCDGLTISGTGTLDGAGRPIWDLFWKLRAAAPNPASFANIGIARARLALIENSKGVTVEGVTFKDSQFWNLHIYRCDTVLVKNARFVVPDDYPQAPSSDGIDLDSSRNVTIDGCYFSVTDDCIAAKGSKGPRALQDTNSPPVEHIRIRNCHFRRGHQAFTCGSEATVVRDVIVEDCRVTGAINLLMLKLRPDTPQLYEDIHLRRITLDSDGGRILLVEPWGQYADLQGLPPPRSTVRNVTLSAITGRFGSFGIIRPNPGQTSFGAIRVSNLRVDLTKDAMLVAEGVPDLAFDRVVIGGKPASAPPYRAAAPGKADPGYRVSG</sequence>
<dbReference type="SUPFAM" id="SSF51126">
    <property type="entry name" value="Pectin lyase-like"/>
    <property type="match status" value="1"/>
</dbReference>
<evidence type="ECO:0000256" key="4">
    <source>
        <dbReference type="RuleBase" id="RU361169"/>
    </source>
</evidence>